<evidence type="ECO:0000256" key="5">
    <source>
        <dbReference type="ARBA" id="ARBA00022989"/>
    </source>
</evidence>
<dbReference type="Proteomes" id="UP001164929">
    <property type="component" value="Chromosome 11"/>
</dbReference>
<dbReference type="PANTHER" id="PTHR10332:SF38">
    <property type="entry name" value="EQUILIBRATIVE NUCLEOTIDE TRANSPORTER 3-RELATED"/>
    <property type="match status" value="1"/>
</dbReference>
<comment type="caution">
    <text evidence="8">The sequence shown here is derived from an EMBL/GenBank/DDBJ whole genome shotgun (WGS) entry which is preliminary data.</text>
</comment>
<feature type="transmembrane region" description="Helical" evidence="7">
    <location>
        <begin position="21"/>
        <end position="38"/>
    </location>
</feature>
<feature type="transmembrane region" description="Helical" evidence="7">
    <location>
        <begin position="165"/>
        <end position="183"/>
    </location>
</feature>
<sequence length="517" mass="57542">MTIAYGNHAPAPTRPGGKHKGIVVCWFLGLGSLVSWNSMLTIGDYYYCLFPKYHPSRVLTLVYQPFALGTMAMLAYNEAKINTRKRNVAGYILFAASTLMLMVVDLATSGGGGIGPFIGICAIVAAFGVADAHVQGGMVGDVAFMCPEFMQFTLLGIPFQMFFKSFFAGLAASGALTSALRLITKAAFDKSKDGPRKGVKLCLQALAEKYDDNIEVGHELNKMLFLGISTFLEFLCVLLYAYLFPKLPIVKYYRSKAASEGSKTVSADLAAAGIQTLANQELKYSLALLNQIIFLLWSASPKMRSLSYKNHKFPPKMLVLAEKYFPLKELQRKRTHFLQERDWHLRGLLSSLIVRAKQASAKLKSGFLQAADVAKPRGRLSNKQLIFQNIDYALDLYLIYVLTLSIFPGFLFENIGYPLVLIAMYSVLDLISRYIPLVPCLKLESRNGLLLAVLSRFLLIPAFYFTAKYGDQGWMIFLFSFLGLTNGYLTVSVLTIAPRGYKGLKQMRWGICLCYSY</sequence>
<keyword evidence="5 7" id="KW-1133">Transmembrane helix</keyword>
<feature type="transmembrane region" description="Helical" evidence="7">
    <location>
        <begin position="392"/>
        <end position="411"/>
    </location>
</feature>
<name>A0AAD6Q4R3_9ROSI</name>
<proteinExistence type="inferred from homology"/>
<keyword evidence="6 7" id="KW-0472">Membrane</keyword>
<evidence type="ECO:0000256" key="2">
    <source>
        <dbReference type="ARBA" id="ARBA00007965"/>
    </source>
</evidence>
<dbReference type="EMBL" id="JAQIZT010000011">
    <property type="protein sequence ID" value="KAJ6978936.1"/>
    <property type="molecule type" value="Genomic_DNA"/>
</dbReference>
<organism evidence="8 9">
    <name type="scientific">Populus alba x Populus x berolinensis</name>
    <dbReference type="NCBI Taxonomy" id="444605"/>
    <lineage>
        <taxon>Eukaryota</taxon>
        <taxon>Viridiplantae</taxon>
        <taxon>Streptophyta</taxon>
        <taxon>Embryophyta</taxon>
        <taxon>Tracheophyta</taxon>
        <taxon>Spermatophyta</taxon>
        <taxon>Magnoliopsida</taxon>
        <taxon>eudicotyledons</taxon>
        <taxon>Gunneridae</taxon>
        <taxon>Pentapetalae</taxon>
        <taxon>rosids</taxon>
        <taxon>fabids</taxon>
        <taxon>Malpighiales</taxon>
        <taxon>Salicaceae</taxon>
        <taxon>Saliceae</taxon>
        <taxon>Populus</taxon>
    </lineage>
</organism>
<evidence type="ECO:0000256" key="7">
    <source>
        <dbReference type="SAM" id="Phobius"/>
    </source>
</evidence>
<accession>A0AAD6Q4R3</accession>
<reference evidence="8" key="1">
    <citation type="journal article" date="2023" name="Mol. Ecol. Resour.">
        <title>Chromosome-level genome assembly of a triploid poplar Populus alba 'Berolinensis'.</title>
        <authorList>
            <person name="Chen S."/>
            <person name="Yu Y."/>
            <person name="Wang X."/>
            <person name="Wang S."/>
            <person name="Zhang T."/>
            <person name="Zhou Y."/>
            <person name="He R."/>
            <person name="Meng N."/>
            <person name="Wang Y."/>
            <person name="Liu W."/>
            <person name="Liu Z."/>
            <person name="Liu J."/>
            <person name="Guo Q."/>
            <person name="Huang H."/>
            <person name="Sederoff R.R."/>
            <person name="Wang G."/>
            <person name="Qu G."/>
            <person name="Chen S."/>
        </authorList>
    </citation>
    <scope>NUCLEOTIDE SEQUENCE</scope>
    <source>
        <strain evidence="8">SC-2020</strain>
    </source>
</reference>
<evidence type="ECO:0000313" key="9">
    <source>
        <dbReference type="Proteomes" id="UP001164929"/>
    </source>
</evidence>
<keyword evidence="9" id="KW-1185">Reference proteome</keyword>
<gene>
    <name evidence="8" type="ORF">NC653_027193</name>
</gene>
<evidence type="ECO:0000256" key="1">
    <source>
        <dbReference type="ARBA" id="ARBA00004141"/>
    </source>
</evidence>
<comment type="similarity">
    <text evidence="2">Belongs to the SLC29A/ENT transporter (TC 2.A.57) family.</text>
</comment>
<evidence type="ECO:0000313" key="8">
    <source>
        <dbReference type="EMBL" id="KAJ6978936.1"/>
    </source>
</evidence>
<dbReference type="GO" id="GO:0005337">
    <property type="term" value="F:nucleoside transmembrane transporter activity"/>
    <property type="evidence" value="ECO:0007669"/>
    <property type="project" value="InterPro"/>
</dbReference>
<dbReference type="GO" id="GO:0005886">
    <property type="term" value="C:plasma membrane"/>
    <property type="evidence" value="ECO:0007669"/>
    <property type="project" value="TreeGrafter"/>
</dbReference>
<evidence type="ECO:0000256" key="6">
    <source>
        <dbReference type="ARBA" id="ARBA00023136"/>
    </source>
</evidence>
<dbReference type="PANTHER" id="PTHR10332">
    <property type="entry name" value="EQUILIBRATIVE NUCLEOSIDE TRANSPORTER"/>
    <property type="match status" value="1"/>
</dbReference>
<feature type="transmembrane region" description="Helical" evidence="7">
    <location>
        <begin position="448"/>
        <end position="467"/>
    </location>
</feature>
<feature type="transmembrane region" description="Helical" evidence="7">
    <location>
        <begin position="473"/>
        <end position="497"/>
    </location>
</feature>
<dbReference type="AlphaFoldDB" id="A0AAD6Q4R3"/>
<comment type="subcellular location">
    <subcellularLocation>
        <location evidence="1">Membrane</location>
        <topology evidence="1">Multi-pass membrane protein</topology>
    </subcellularLocation>
</comment>
<evidence type="ECO:0000256" key="3">
    <source>
        <dbReference type="ARBA" id="ARBA00022448"/>
    </source>
</evidence>
<protein>
    <submittedName>
        <fullName evidence="8">Uncharacterized protein</fullName>
    </submittedName>
</protein>
<feature type="transmembrane region" description="Helical" evidence="7">
    <location>
        <begin position="223"/>
        <end position="243"/>
    </location>
</feature>
<dbReference type="PIRSF" id="PIRSF016379">
    <property type="entry name" value="ENT"/>
    <property type="match status" value="1"/>
</dbReference>
<evidence type="ECO:0000256" key="4">
    <source>
        <dbReference type="ARBA" id="ARBA00022692"/>
    </source>
</evidence>
<keyword evidence="4 7" id="KW-0812">Transmembrane</keyword>
<keyword evidence="3" id="KW-0813">Transport</keyword>
<feature type="transmembrane region" description="Helical" evidence="7">
    <location>
        <begin position="417"/>
        <end position="436"/>
    </location>
</feature>
<dbReference type="InterPro" id="IPR002259">
    <property type="entry name" value="Eqnu_transpt"/>
</dbReference>
<feature type="transmembrane region" description="Helical" evidence="7">
    <location>
        <begin position="88"/>
        <end position="107"/>
    </location>
</feature>
<feature type="transmembrane region" description="Helical" evidence="7">
    <location>
        <begin position="113"/>
        <end position="130"/>
    </location>
</feature>
<feature type="transmembrane region" description="Helical" evidence="7">
    <location>
        <begin position="58"/>
        <end position="76"/>
    </location>
</feature>